<keyword evidence="3" id="KW-0653">Protein transport</keyword>
<accession>A0A0M0J3I9</accession>
<dbReference type="GO" id="GO:1990745">
    <property type="term" value="C:EARP complex"/>
    <property type="evidence" value="ECO:0007669"/>
    <property type="project" value="TreeGrafter"/>
</dbReference>
<dbReference type="InterPro" id="IPR016159">
    <property type="entry name" value="Cullin_repeat-like_dom_sf"/>
</dbReference>
<dbReference type="Pfam" id="PF08700">
    <property type="entry name" value="VPS51_Exo84_N"/>
    <property type="match status" value="1"/>
</dbReference>
<keyword evidence="3" id="KW-0333">Golgi apparatus</keyword>
<reference evidence="6" key="1">
    <citation type="journal article" date="2015" name="PLoS Genet.">
        <title>Genome Sequence and Transcriptome Analyses of Chrysochromulina tobin: Metabolic Tools for Enhanced Algal Fitness in the Prominent Order Prymnesiales (Haptophyceae).</title>
        <authorList>
            <person name="Hovde B.T."/>
            <person name="Deodato C.R."/>
            <person name="Hunsperger H.M."/>
            <person name="Ryken S.A."/>
            <person name="Yost W."/>
            <person name="Jha R.K."/>
            <person name="Patterson J."/>
            <person name="Monnat R.J. Jr."/>
            <person name="Barlow S.B."/>
            <person name="Starkenburg S.R."/>
            <person name="Cattolico R.A."/>
        </authorList>
    </citation>
    <scope>NUCLEOTIDE SEQUENCE</scope>
    <source>
        <strain evidence="6">CCMP291</strain>
    </source>
</reference>
<dbReference type="AlphaFoldDB" id="A0A0M0J3I9"/>
<dbReference type="GO" id="GO:0007030">
    <property type="term" value="P:Golgi organization"/>
    <property type="evidence" value="ECO:0007669"/>
    <property type="project" value="UniProtKB-UniRule"/>
</dbReference>
<dbReference type="PANTHER" id="PTHR15954:SF4">
    <property type="entry name" value="VACUOLAR PROTEIN SORTING-ASSOCIATED PROTEIN 51 HOMOLOG"/>
    <property type="match status" value="1"/>
</dbReference>
<evidence type="ECO:0000313" key="5">
    <source>
        <dbReference type="EMBL" id="KOO20872.1"/>
    </source>
</evidence>
<evidence type="ECO:0000256" key="1">
    <source>
        <dbReference type="ARBA" id="ARBA00006080"/>
    </source>
</evidence>
<comment type="function">
    <text evidence="3">Acts as component of the GARP complex that is involved in retrograde transport from early and late endosomes to the trans-Golgi network (TGN).</text>
</comment>
<dbReference type="EMBL" id="JWZX01003406">
    <property type="protein sequence ID" value="KOO20872.1"/>
    <property type="molecule type" value="Genomic_DNA"/>
</dbReference>
<dbReference type="GO" id="GO:0048193">
    <property type="term" value="P:Golgi vesicle transport"/>
    <property type="evidence" value="ECO:0007669"/>
    <property type="project" value="TreeGrafter"/>
</dbReference>
<dbReference type="GO" id="GO:0005829">
    <property type="term" value="C:cytosol"/>
    <property type="evidence" value="ECO:0007669"/>
    <property type="project" value="GOC"/>
</dbReference>
<name>A0A0M0J3I9_9EUKA</name>
<evidence type="ECO:0000256" key="4">
    <source>
        <dbReference type="SAM" id="MobiDB-lite"/>
    </source>
</evidence>
<comment type="caution">
    <text evidence="5">The sequence shown here is derived from an EMBL/GenBank/DDBJ whole genome shotgun (WGS) entry which is preliminary data.</text>
</comment>
<dbReference type="GO" id="GO:0015031">
    <property type="term" value="P:protein transport"/>
    <property type="evidence" value="ECO:0007669"/>
    <property type="project" value="UniProtKB-UniRule"/>
</dbReference>
<sequence length="788" mass="85915">MASGGGRVRAASLLSSYYGYQEEAKETTTNEEDDMNIDSSAFTVDKYVGTMLQYKSLEELVHRGNAMVSEIKSLDSDMQMLVYENYNKFISATDTIRKMKHRVEDMESQMIELEKNMGTISSASESVDSSLSARRGQLEKLNGAKKNLTKLQFLMDLPARLQRCVRDEQFETAVDDFRKARRILRAVGNVSSFRGIEDEATLIIKRLAQVLSVRIQQPALQLAELGLTTRLLLQLGGNEAVLLREYLGRRRRALHDVLTTFPPAGVAETGSGGEDNAPVDNASTAAPAAAEEEEGELSAAAGDVARLGEAFVPQLLELLAEWQERFVGETPEPVLPDAAGAAAPSLTIEAKESMILDALQELTGSYIEVCRRRLQEDNVDPSSLLQGVRKLVGALDEVHALVPQAKIMQRATRAAETLAKRAMDSLLQQLQDKLSAQVKDMQGATNSASLQEQLHEAGKAISAHVLDALTATAPLLVPMCKLLNLRADGMAKHLVGRLYAALLGLAKTARESRATADSVLVRAGLCLHMVATGVAQVPAMLKAQLAPHGLGGAALGFDSASMTREMQASADALLERFVEMQAQKLSLEVTQRMQAQNWLKCPPPRDVNLLVDRIVRELRGMQGLVAQVLPGEPIRSMMTQGPFSSARSSVQLNLVQRRESSQQPASSSAIQKDLQRMFARKISLSAAAGKPSVTSMLTHVAKLTLKTLVEEVRLGTFGREGFQQIQLDCAFLRWVLPSNVDDEGAVLALLDEAIISCQERCIDPAAFEHADMEPFCEAKRKQLASMLG</sequence>
<dbReference type="InterPro" id="IPR014812">
    <property type="entry name" value="Vps51"/>
</dbReference>
<comment type="subunit">
    <text evidence="3">Component of the Golgi-associated retrograde protein (GARP) complex.</text>
</comment>
<proteinExistence type="inferred from homology"/>
<dbReference type="GO" id="GO:0000938">
    <property type="term" value="C:GARP complex"/>
    <property type="evidence" value="ECO:0007669"/>
    <property type="project" value="UniProtKB-UniRule"/>
</dbReference>
<comment type="subcellular location">
    <subcellularLocation>
        <location evidence="3">Golgi apparatus</location>
        <location evidence="3">trans-Golgi network</location>
    </subcellularLocation>
</comment>
<dbReference type="PANTHER" id="PTHR15954">
    <property type="entry name" value="VACUOLAR PROTEIN SORTING-ASSOCIATED PROTEIN 51 HOMOLOG"/>
    <property type="match status" value="1"/>
</dbReference>
<dbReference type="GO" id="GO:0006869">
    <property type="term" value="P:lipid transport"/>
    <property type="evidence" value="ECO:0007669"/>
    <property type="project" value="UniProtKB-UniRule"/>
</dbReference>
<dbReference type="Proteomes" id="UP000037460">
    <property type="component" value="Unassembled WGS sequence"/>
</dbReference>
<keyword evidence="3" id="KW-0445">Lipid transport</keyword>
<keyword evidence="3" id="KW-0813">Transport</keyword>
<evidence type="ECO:0000256" key="3">
    <source>
        <dbReference type="RuleBase" id="RU368010"/>
    </source>
</evidence>
<keyword evidence="2" id="KW-0175">Coiled coil</keyword>
<dbReference type="GO" id="GO:0016020">
    <property type="term" value="C:membrane"/>
    <property type="evidence" value="ECO:0007669"/>
    <property type="project" value="TreeGrafter"/>
</dbReference>
<dbReference type="GO" id="GO:0042147">
    <property type="term" value="P:retrograde transport, endosome to Golgi"/>
    <property type="evidence" value="ECO:0007669"/>
    <property type="project" value="UniProtKB-UniRule"/>
</dbReference>
<feature type="region of interest" description="Disordered" evidence="4">
    <location>
        <begin position="264"/>
        <end position="299"/>
    </location>
</feature>
<evidence type="ECO:0000313" key="6">
    <source>
        <dbReference type="Proteomes" id="UP000037460"/>
    </source>
</evidence>
<dbReference type="OrthoDB" id="203678at2759"/>
<evidence type="ECO:0000256" key="2">
    <source>
        <dbReference type="ARBA" id="ARBA00023054"/>
    </source>
</evidence>
<keyword evidence="6" id="KW-1185">Reference proteome</keyword>
<dbReference type="GO" id="GO:0007041">
    <property type="term" value="P:lysosomal transport"/>
    <property type="evidence" value="ECO:0007669"/>
    <property type="project" value="TreeGrafter"/>
</dbReference>
<organism evidence="5 6">
    <name type="scientific">Chrysochromulina tobinii</name>
    <dbReference type="NCBI Taxonomy" id="1460289"/>
    <lineage>
        <taxon>Eukaryota</taxon>
        <taxon>Haptista</taxon>
        <taxon>Haptophyta</taxon>
        <taxon>Prymnesiophyceae</taxon>
        <taxon>Prymnesiales</taxon>
        <taxon>Chrysochromulinaceae</taxon>
        <taxon>Chrysochromulina</taxon>
    </lineage>
</organism>
<protein>
    <recommendedName>
        <fullName evidence="3">Vacuolar protein sorting-associated protein 51 homolog</fullName>
    </recommendedName>
</protein>
<dbReference type="SUPFAM" id="SSF74788">
    <property type="entry name" value="Cullin repeat-like"/>
    <property type="match status" value="1"/>
</dbReference>
<comment type="similarity">
    <text evidence="1 3">Belongs to the VPS51 family.</text>
</comment>
<gene>
    <name evidence="5" type="ORF">Ctob_003934</name>
</gene>
<dbReference type="GO" id="GO:0032456">
    <property type="term" value="P:endocytic recycling"/>
    <property type="evidence" value="ECO:0007669"/>
    <property type="project" value="TreeGrafter"/>
</dbReference>